<dbReference type="VEuPathDB" id="FungiDB:GGTG_01944"/>
<evidence type="ECO:0000313" key="3">
    <source>
        <dbReference type="Proteomes" id="UP000006039"/>
    </source>
</evidence>
<organism evidence="1">
    <name type="scientific">Gaeumannomyces tritici (strain R3-111a-1)</name>
    <name type="common">Wheat and barley take-all root rot fungus</name>
    <name type="synonym">Gaeumannomyces graminis var. tritici</name>
    <dbReference type="NCBI Taxonomy" id="644352"/>
    <lineage>
        <taxon>Eukaryota</taxon>
        <taxon>Fungi</taxon>
        <taxon>Dikarya</taxon>
        <taxon>Ascomycota</taxon>
        <taxon>Pezizomycotina</taxon>
        <taxon>Sordariomycetes</taxon>
        <taxon>Sordariomycetidae</taxon>
        <taxon>Magnaporthales</taxon>
        <taxon>Magnaporthaceae</taxon>
        <taxon>Gaeumannomyces</taxon>
    </lineage>
</organism>
<reference evidence="2" key="5">
    <citation type="submission" date="2018-04" db="UniProtKB">
        <authorList>
            <consortium name="EnsemblFungi"/>
        </authorList>
    </citation>
    <scope>IDENTIFICATION</scope>
    <source>
        <strain evidence="2">R3-111a-1</strain>
    </source>
</reference>
<protein>
    <submittedName>
        <fullName evidence="1 2">Uncharacterized protein</fullName>
    </submittedName>
</protein>
<reference evidence="1" key="2">
    <citation type="submission" date="2010-07" db="EMBL/GenBank/DDBJ databases">
        <authorList>
            <consortium name="The Broad Institute Genome Sequencing Platform"/>
            <consortium name="Broad Institute Genome Sequencing Center for Infectious Disease"/>
            <person name="Ma L.-J."/>
            <person name="Dead R."/>
            <person name="Young S."/>
            <person name="Zeng Q."/>
            <person name="Koehrsen M."/>
            <person name="Alvarado L."/>
            <person name="Berlin A."/>
            <person name="Chapman S.B."/>
            <person name="Chen Z."/>
            <person name="Freedman E."/>
            <person name="Gellesch M."/>
            <person name="Goldberg J."/>
            <person name="Griggs A."/>
            <person name="Gujja S."/>
            <person name="Heilman E.R."/>
            <person name="Heiman D."/>
            <person name="Hepburn T."/>
            <person name="Howarth C."/>
            <person name="Jen D."/>
            <person name="Larson L."/>
            <person name="Mehta T."/>
            <person name="Neiman D."/>
            <person name="Pearson M."/>
            <person name="Roberts A."/>
            <person name="Saif S."/>
            <person name="Shea T."/>
            <person name="Shenoy N."/>
            <person name="Sisk P."/>
            <person name="Stolte C."/>
            <person name="Sykes S."/>
            <person name="Walk T."/>
            <person name="White J."/>
            <person name="Yandava C."/>
            <person name="Haas B."/>
            <person name="Nusbaum C."/>
            <person name="Birren B."/>
        </authorList>
    </citation>
    <scope>NUCLEOTIDE SEQUENCE</scope>
    <source>
        <strain evidence="1">R3-111a-1</strain>
    </source>
</reference>
<dbReference type="OrthoDB" id="4521980at2759"/>
<keyword evidence="3" id="KW-1185">Reference proteome</keyword>
<proteinExistence type="predicted"/>
<accession>J3NL03</accession>
<dbReference type="RefSeq" id="XP_009217979.1">
    <property type="nucleotide sequence ID" value="XM_009219715.1"/>
</dbReference>
<dbReference type="GeneID" id="20342402"/>
<name>J3NL03_GAET3</name>
<gene>
    <name evidence="2" type="primary">20342402</name>
    <name evidence="1" type="ORF">GGTG_01944</name>
</gene>
<dbReference type="EMBL" id="GL385395">
    <property type="protein sequence ID" value="EJT81970.1"/>
    <property type="molecule type" value="Genomic_DNA"/>
</dbReference>
<evidence type="ECO:0000313" key="1">
    <source>
        <dbReference type="EMBL" id="EJT81970.1"/>
    </source>
</evidence>
<dbReference type="AlphaFoldDB" id="J3NL03"/>
<evidence type="ECO:0000313" key="2">
    <source>
        <dbReference type="EnsemblFungi" id="EJT81970"/>
    </source>
</evidence>
<sequence length="61" mass="6653">MQEPGTAPWDLGISDADFEKLTAGFAPKDMDDRWRGSDPDGNISIRIIQLLHPEGALRAGC</sequence>
<dbReference type="HOGENOM" id="CLU_2922753_0_0_1"/>
<reference evidence="3" key="1">
    <citation type="submission" date="2010-07" db="EMBL/GenBank/DDBJ databases">
        <title>The genome sequence of Gaeumannomyces graminis var. tritici strain R3-111a-1.</title>
        <authorList>
            <consortium name="The Broad Institute Genome Sequencing Platform"/>
            <person name="Ma L.-J."/>
            <person name="Dead R."/>
            <person name="Young S."/>
            <person name="Zeng Q."/>
            <person name="Koehrsen M."/>
            <person name="Alvarado L."/>
            <person name="Berlin A."/>
            <person name="Chapman S.B."/>
            <person name="Chen Z."/>
            <person name="Freedman E."/>
            <person name="Gellesch M."/>
            <person name="Goldberg J."/>
            <person name="Griggs A."/>
            <person name="Gujja S."/>
            <person name="Heilman E.R."/>
            <person name="Heiman D."/>
            <person name="Hepburn T."/>
            <person name="Howarth C."/>
            <person name="Jen D."/>
            <person name="Larson L."/>
            <person name="Mehta T."/>
            <person name="Neiman D."/>
            <person name="Pearson M."/>
            <person name="Roberts A."/>
            <person name="Saif S."/>
            <person name="Shea T."/>
            <person name="Shenoy N."/>
            <person name="Sisk P."/>
            <person name="Stolte C."/>
            <person name="Sykes S."/>
            <person name="Walk T."/>
            <person name="White J."/>
            <person name="Yandava C."/>
            <person name="Haas B."/>
            <person name="Nusbaum C."/>
            <person name="Birren B."/>
        </authorList>
    </citation>
    <scope>NUCLEOTIDE SEQUENCE [LARGE SCALE GENOMIC DNA]</scope>
    <source>
        <strain evidence="3">R3-111a-1</strain>
    </source>
</reference>
<dbReference type="Proteomes" id="UP000006039">
    <property type="component" value="Unassembled WGS sequence"/>
</dbReference>
<reference evidence="1" key="3">
    <citation type="submission" date="2010-09" db="EMBL/GenBank/DDBJ databases">
        <title>Annotation of Gaeumannomyces graminis var. tritici R3-111a-1.</title>
        <authorList>
            <consortium name="The Broad Institute Genome Sequencing Platform"/>
            <person name="Ma L.-J."/>
            <person name="Dead R."/>
            <person name="Young S.K."/>
            <person name="Zeng Q."/>
            <person name="Gargeya S."/>
            <person name="Fitzgerald M."/>
            <person name="Haas B."/>
            <person name="Abouelleil A."/>
            <person name="Alvarado L."/>
            <person name="Arachchi H.M."/>
            <person name="Berlin A."/>
            <person name="Brown A."/>
            <person name="Chapman S.B."/>
            <person name="Chen Z."/>
            <person name="Dunbar C."/>
            <person name="Freedman E."/>
            <person name="Gearin G."/>
            <person name="Gellesch M."/>
            <person name="Goldberg J."/>
            <person name="Griggs A."/>
            <person name="Gujja S."/>
            <person name="Heiman D."/>
            <person name="Howarth C."/>
            <person name="Larson L."/>
            <person name="Lui A."/>
            <person name="MacDonald P.J.P."/>
            <person name="Mehta T."/>
            <person name="Montmayeur A."/>
            <person name="Murphy C."/>
            <person name="Neiman D."/>
            <person name="Pearson M."/>
            <person name="Priest M."/>
            <person name="Roberts A."/>
            <person name="Saif S."/>
            <person name="Shea T."/>
            <person name="Shenoy N."/>
            <person name="Sisk P."/>
            <person name="Stolte C."/>
            <person name="Sykes S."/>
            <person name="Yandava C."/>
            <person name="Wortman J."/>
            <person name="Nusbaum C."/>
            <person name="Birren B."/>
        </authorList>
    </citation>
    <scope>NUCLEOTIDE SEQUENCE</scope>
    <source>
        <strain evidence="1">R3-111a-1</strain>
    </source>
</reference>
<reference evidence="2" key="4">
    <citation type="journal article" date="2015" name="G3 (Bethesda)">
        <title>Genome sequences of three phytopathogenic species of the Magnaporthaceae family of fungi.</title>
        <authorList>
            <person name="Okagaki L.H."/>
            <person name="Nunes C.C."/>
            <person name="Sailsbery J."/>
            <person name="Clay B."/>
            <person name="Brown D."/>
            <person name="John T."/>
            <person name="Oh Y."/>
            <person name="Young N."/>
            <person name="Fitzgerald M."/>
            <person name="Haas B.J."/>
            <person name="Zeng Q."/>
            <person name="Young S."/>
            <person name="Adiconis X."/>
            <person name="Fan L."/>
            <person name="Levin J.Z."/>
            <person name="Mitchell T.K."/>
            <person name="Okubara P.A."/>
            <person name="Farman M.L."/>
            <person name="Kohn L.M."/>
            <person name="Birren B."/>
            <person name="Ma L.-J."/>
            <person name="Dean R.A."/>
        </authorList>
    </citation>
    <scope>NUCLEOTIDE SEQUENCE</scope>
    <source>
        <strain evidence="2">R3-111a-1</strain>
    </source>
</reference>
<dbReference type="EnsemblFungi" id="EJT81970">
    <property type="protein sequence ID" value="EJT81970"/>
    <property type="gene ID" value="GGTG_01944"/>
</dbReference>